<feature type="transmembrane region" description="Helical" evidence="4">
    <location>
        <begin position="407"/>
        <end position="425"/>
    </location>
</feature>
<dbReference type="PROSITE" id="PS50005">
    <property type="entry name" value="TPR"/>
    <property type="match status" value="1"/>
</dbReference>
<keyword evidence="4" id="KW-0812">Transmembrane</keyword>
<accession>A0A5M6CE28</accession>
<keyword evidence="1" id="KW-0677">Repeat</keyword>
<feature type="transmembrane region" description="Helical" evidence="4">
    <location>
        <begin position="133"/>
        <end position="150"/>
    </location>
</feature>
<keyword evidence="2 3" id="KW-0802">TPR repeat</keyword>
<feature type="transmembrane region" description="Helical" evidence="4">
    <location>
        <begin position="191"/>
        <end position="219"/>
    </location>
</feature>
<dbReference type="EMBL" id="VWSH01000003">
    <property type="protein sequence ID" value="KAA5533376.1"/>
    <property type="molecule type" value="Genomic_DNA"/>
</dbReference>
<dbReference type="SMART" id="SM00028">
    <property type="entry name" value="TPR"/>
    <property type="match status" value="5"/>
</dbReference>
<dbReference type="Pfam" id="PF13432">
    <property type="entry name" value="TPR_16"/>
    <property type="match status" value="2"/>
</dbReference>
<dbReference type="Gene3D" id="1.25.40.10">
    <property type="entry name" value="Tetratricopeptide repeat domain"/>
    <property type="match status" value="1"/>
</dbReference>
<dbReference type="RefSeq" id="WP_150033123.1">
    <property type="nucleotide sequence ID" value="NZ_VWSH01000003.1"/>
</dbReference>
<dbReference type="SUPFAM" id="SSF48452">
    <property type="entry name" value="TPR-like"/>
    <property type="match status" value="1"/>
</dbReference>
<keyword evidence="4" id="KW-1133">Transmembrane helix</keyword>
<name>A0A5M6CE28_9BACT</name>
<dbReference type="Proteomes" id="UP000323632">
    <property type="component" value="Unassembled WGS sequence"/>
</dbReference>
<evidence type="ECO:0000256" key="2">
    <source>
        <dbReference type="ARBA" id="ARBA00022803"/>
    </source>
</evidence>
<feature type="transmembrane region" description="Helical" evidence="4">
    <location>
        <begin position="377"/>
        <end position="395"/>
    </location>
</feature>
<dbReference type="InterPro" id="IPR011990">
    <property type="entry name" value="TPR-like_helical_dom_sf"/>
</dbReference>
<feature type="transmembrane region" description="Helical" evidence="4">
    <location>
        <begin position="314"/>
        <end position="336"/>
    </location>
</feature>
<dbReference type="PANTHER" id="PTHR44858:SF1">
    <property type="entry name" value="UDP-N-ACETYLGLUCOSAMINE--PEPTIDE N-ACETYLGLUCOSAMINYLTRANSFERASE SPINDLY-RELATED"/>
    <property type="match status" value="1"/>
</dbReference>
<feature type="repeat" description="TPR" evidence="3">
    <location>
        <begin position="630"/>
        <end position="663"/>
    </location>
</feature>
<feature type="transmembrane region" description="Helical" evidence="4">
    <location>
        <begin position="110"/>
        <end position="127"/>
    </location>
</feature>
<organism evidence="5 6">
    <name type="scientific">Taibaiella lutea</name>
    <dbReference type="NCBI Taxonomy" id="2608001"/>
    <lineage>
        <taxon>Bacteria</taxon>
        <taxon>Pseudomonadati</taxon>
        <taxon>Bacteroidota</taxon>
        <taxon>Chitinophagia</taxon>
        <taxon>Chitinophagales</taxon>
        <taxon>Chitinophagaceae</taxon>
        <taxon>Taibaiella</taxon>
    </lineage>
</organism>
<dbReference type="AlphaFoldDB" id="A0A5M6CE28"/>
<dbReference type="InterPro" id="IPR019734">
    <property type="entry name" value="TPR_rpt"/>
</dbReference>
<keyword evidence="4" id="KW-0472">Membrane</keyword>
<proteinExistence type="predicted"/>
<evidence type="ECO:0000313" key="5">
    <source>
        <dbReference type="EMBL" id="KAA5533376.1"/>
    </source>
</evidence>
<dbReference type="PANTHER" id="PTHR44858">
    <property type="entry name" value="TETRATRICOPEPTIDE REPEAT PROTEIN 6"/>
    <property type="match status" value="1"/>
</dbReference>
<sequence>MEMTTSGQWQKIFWITLGVIFIYCLFVVPHYGITGDEVTQWKYGHWVWDYMKSFGSNKTMEIPKELIGKTYSYNEVFDSPLKYYGGFYDGIAAMLIDIFNPKDEFLVRHYWNMIFGFAGLIFGGLLAKEFAGWRAAFIAVIFMVFTPRFFGEIFNNPKDIPFATGYLAALLCTVKWLKALDTDTLNWKKTIWLGLSIALAISVRVGGILVIAYLGMFYLAEMYRIKGFGTKLFGKSLKHIIVAVVIGWIGSCLFWPYALDNIIGNPIEAVKKMSAYPLAIRSLYDGQLQSIATMIYDDAGKPVSGTFNLPSTYLLNWLGMGMPLFVLITFIGSFFYGYKYTKTNKNSYYLLLIFATIFPVFYIIYKKSVVYDGIRHILFVLPVMSILGALFFDYIIEMFSGKKAVQYAVVGITVILIALPARFMFANHPNEYIYFNELKGGIKGAYGNYETDYYFNSLKEGFNWLKENKLKDFKPTPGHDSILLASNIPDMMNQYVNISGLPIKFIYVRYYQRGESDWDYGIFVSRFLDKEQLQNGYFPGAKPLHIVEADGVPLSTIQANDPERNILKGQEATKANNDTLAMQYFEKAVAYDSKDIEALRNLAITAFQLGDKQKAIDAIGKAYAISSLDISTANYAGMIYLQSGDANKALQVFSKLTEDQPDMAEGWMGLGQAQATLRNYPAAIEDINTALSKDSRFAPQGYMILAGIYQQMGDMQTAQKYANAARQAGGGR</sequence>
<protein>
    <submittedName>
        <fullName evidence="5">Tetratricopeptide repeat protein</fullName>
    </submittedName>
</protein>
<keyword evidence="6" id="KW-1185">Reference proteome</keyword>
<reference evidence="5 6" key="1">
    <citation type="submission" date="2019-09" db="EMBL/GenBank/DDBJ databases">
        <title>Genome sequence and assembly of Taibaiella sp.</title>
        <authorList>
            <person name="Chhetri G."/>
        </authorList>
    </citation>
    <scope>NUCLEOTIDE SEQUENCE [LARGE SCALE GENOMIC DNA]</scope>
    <source>
        <strain evidence="5 6">KVB11</strain>
    </source>
</reference>
<evidence type="ECO:0000256" key="1">
    <source>
        <dbReference type="ARBA" id="ARBA00022737"/>
    </source>
</evidence>
<evidence type="ECO:0000313" key="6">
    <source>
        <dbReference type="Proteomes" id="UP000323632"/>
    </source>
</evidence>
<comment type="caution">
    <text evidence="5">The sequence shown here is derived from an EMBL/GenBank/DDBJ whole genome shotgun (WGS) entry which is preliminary data.</text>
</comment>
<feature type="transmembrane region" description="Helical" evidence="4">
    <location>
        <begin position="12"/>
        <end position="33"/>
    </location>
</feature>
<feature type="transmembrane region" description="Helical" evidence="4">
    <location>
        <begin position="240"/>
        <end position="258"/>
    </location>
</feature>
<evidence type="ECO:0000256" key="3">
    <source>
        <dbReference type="PROSITE-ProRule" id="PRU00339"/>
    </source>
</evidence>
<dbReference type="InterPro" id="IPR050498">
    <property type="entry name" value="Ycf3"/>
</dbReference>
<evidence type="ECO:0000256" key="4">
    <source>
        <dbReference type="SAM" id="Phobius"/>
    </source>
</evidence>
<feature type="transmembrane region" description="Helical" evidence="4">
    <location>
        <begin position="348"/>
        <end position="365"/>
    </location>
</feature>
<gene>
    <name evidence="5" type="ORF">F0919_12600</name>
</gene>